<dbReference type="STRING" id="1236517.ADJ77_06640"/>
<keyword evidence="5" id="KW-1185">Reference proteome</keyword>
<organism evidence="2 4">
    <name type="scientific">Prevotella fusca JCM 17724</name>
    <dbReference type="NCBI Taxonomy" id="1236517"/>
    <lineage>
        <taxon>Bacteria</taxon>
        <taxon>Pseudomonadati</taxon>
        <taxon>Bacteroidota</taxon>
        <taxon>Bacteroidia</taxon>
        <taxon>Bacteroidales</taxon>
        <taxon>Prevotellaceae</taxon>
        <taxon>Prevotella</taxon>
    </lineage>
</organism>
<sequence length="308" mass="33807">MNNKKSLFLFTSLLSIALIVGCKGEKASAAKKVTDSVVAPLPTTDSVVVEKEIRLVVDSIGKSYSMDKGVVDLAYSFPVSGPQPLVDSLRAYLSSEMAEVTGGDGEESVVVKPYTNFADGRGMISYYAKNAYKSVSRTLDEIDDTDVAWKPELSKFVMKENETDRYVTYGSSFYMYSGGVHGMAAKYAVTFDKKTGAKLLNVLNPKDIKELQPMIRAGVESYFRRTRVTDEDKDVESLIKSYMSTLFLDTAIIPLPANGIYLSPEGVVFIYGQYEIGSYAIGMPTFTVPYSKIGKFLSPEARCLAGIK</sequence>
<dbReference type="InterPro" id="IPR037126">
    <property type="entry name" value="PdaC/RsiV-like_sf"/>
</dbReference>
<dbReference type="Gene3D" id="3.90.640.20">
    <property type="entry name" value="Heat-shock cognate protein, ATPase"/>
    <property type="match status" value="1"/>
</dbReference>
<dbReference type="EMBL" id="CP072370">
    <property type="protein sequence ID" value="QUB87098.1"/>
    <property type="molecule type" value="Genomic_DNA"/>
</dbReference>
<dbReference type="RefSeq" id="WP_025077607.1">
    <property type="nucleotide sequence ID" value="NZ_BAKO01000003.1"/>
</dbReference>
<dbReference type="KEGG" id="pfus:ADJ77_06640"/>
<dbReference type="AlphaFoldDB" id="A0A0K1NLA3"/>
<evidence type="ECO:0000313" key="3">
    <source>
        <dbReference type="EMBL" id="QUB87098.1"/>
    </source>
</evidence>
<proteinExistence type="predicted"/>
<dbReference type="Proteomes" id="UP000682005">
    <property type="component" value="Chromosome 1"/>
</dbReference>
<dbReference type="Pfam" id="PF11738">
    <property type="entry name" value="DUF3298"/>
    <property type="match status" value="1"/>
</dbReference>
<reference evidence="3 5" key="2">
    <citation type="submission" date="2021-03" db="EMBL/GenBank/DDBJ databases">
        <title>Human Oral Microbial Genomes.</title>
        <authorList>
            <person name="Johnston C.D."/>
            <person name="Chen T."/>
            <person name="Dewhirst F.E."/>
        </authorList>
    </citation>
    <scope>NUCLEOTIDE SEQUENCE [LARGE SCALE GENOMIC DNA]</scope>
    <source>
        <strain evidence="3 5">W1435</strain>
    </source>
</reference>
<feature type="domain" description="DUF3298" evidence="1">
    <location>
        <begin position="208"/>
        <end position="291"/>
    </location>
</feature>
<reference evidence="2 4" key="1">
    <citation type="submission" date="2015-07" db="EMBL/GenBank/DDBJ databases">
        <authorList>
            <person name="Noorani M."/>
        </authorList>
    </citation>
    <scope>NUCLEOTIDE SEQUENCE [LARGE SCALE GENOMIC DNA]</scope>
    <source>
        <strain evidence="2 4">W1435</strain>
    </source>
</reference>
<dbReference type="EMBL" id="CP012074">
    <property type="protein sequence ID" value="AKU69461.1"/>
    <property type="molecule type" value="Genomic_DNA"/>
</dbReference>
<dbReference type="PROSITE" id="PS51257">
    <property type="entry name" value="PROKAR_LIPOPROTEIN"/>
    <property type="match status" value="1"/>
</dbReference>
<dbReference type="InterPro" id="IPR021729">
    <property type="entry name" value="DUF3298"/>
</dbReference>
<dbReference type="Proteomes" id="UP000060345">
    <property type="component" value="Chromosome 1"/>
</dbReference>
<dbReference type="Gene3D" id="3.30.565.40">
    <property type="entry name" value="Fervidobacterium nodosum Rt17-B1 like"/>
    <property type="match status" value="1"/>
</dbReference>
<evidence type="ECO:0000313" key="4">
    <source>
        <dbReference type="Proteomes" id="UP000060345"/>
    </source>
</evidence>
<dbReference type="OrthoDB" id="594879at2"/>
<gene>
    <name evidence="2" type="ORF">ADJ77_06640</name>
    <name evidence="3" type="ORF">J5A51_06350</name>
</gene>
<evidence type="ECO:0000313" key="2">
    <source>
        <dbReference type="EMBL" id="AKU69461.1"/>
    </source>
</evidence>
<protein>
    <submittedName>
        <fullName evidence="3">DUF3298 domain-containing protein</fullName>
    </submittedName>
</protein>
<name>A0A0K1NLA3_9BACT</name>
<accession>A0A0K1NLA3</accession>
<dbReference type="eggNOG" id="COG4461">
    <property type="taxonomic scope" value="Bacteria"/>
</dbReference>
<evidence type="ECO:0000259" key="1">
    <source>
        <dbReference type="Pfam" id="PF11738"/>
    </source>
</evidence>
<evidence type="ECO:0000313" key="5">
    <source>
        <dbReference type="Proteomes" id="UP000682005"/>
    </source>
</evidence>